<protein>
    <submittedName>
        <fullName evidence="4">Uncharacterized protein</fullName>
    </submittedName>
</protein>
<dbReference type="EMBL" id="LYPA01000059">
    <property type="protein sequence ID" value="OBR65298.1"/>
    <property type="molecule type" value="Genomic_DNA"/>
</dbReference>
<feature type="repeat" description="ANK" evidence="3">
    <location>
        <begin position="30"/>
        <end position="62"/>
    </location>
</feature>
<dbReference type="PANTHER" id="PTHR24171">
    <property type="entry name" value="ANKYRIN REPEAT DOMAIN-CONTAINING PROTEIN 39-RELATED"/>
    <property type="match status" value="1"/>
</dbReference>
<sequence length="215" mass="23424">MIDAVKQNNIEQVSRLISQDASLVNASNQRGESAMLMAAYYRSQEIKELLLSRGAELNLFEAAAIGDTDRIRQVLGDSPELAATWNADGFTALGLAAHFGNEDTVKLLLEYGADINQRGRDGNLNNMAIHAAIAGNHAHVVKLLLERGADITVKCEGEWRRGFTPLHVAAYFGRDTIIGLLLEAGADKRIVTEQGKTPYDLAILREHPTSAAMLQ</sequence>
<evidence type="ECO:0000256" key="3">
    <source>
        <dbReference type="PROSITE-ProRule" id="PRU00023"/>
    </source>
</evidence>
<dbReference type="Pfam" id="PF13857">
    <property type="entry name" value="Ank_5"/>
    <property type="match status" value="1"/>
</dbReference>
<evidence type="ECO:0000313" key="5">
    <source>
        <dbReference type="Proteomes" id="UP000092024"/>
    </source>
</evidence>
<keyword evidence="2 3" id="KW-0040">ANK repeat</keyword>
<dbReference type="STRING" id="1844972.A7K91_19875"/>
<gene>
    <name evidence="4" type="ORF">A7K91_19875</name>
</gene>
<dbReference type="InterPro" id="IPR002110">
    <property type="entry name" value="Ankyrin_rpt"/>
</dbReference>
<dbReference type="Gene3D" id="1.25.40.20">
    <property type="entry name" value="Ankyrin repeat-containing domain"/>
    <property type="match status" value="2"/>
</dbReference>
<keyword evidence="5" id="KW-1185">Reference proteome</keyword>
<dbReference type="InterPro" id="IPR036770">
    <property type="entry name" value="Ankyrin_rpt-contain_sf"/>
</dbReference>
<dbReference type="Pfam" id="PF12796">
    <property type="entry name" value="Ank_2"/>
    <property type="match status" value="1"/>
</dbReference>
<name>A0A1A5YIA1_9BACL</name>
<feature type="repeat" description="ANK" evidence="3">
    <location>
        <begin position="124"/>
        <end position="156"/>
    </location>
</feature>
<dbReference type="AlphaFoldDB" id="A0A1A5YIA1"/>
<dbReference type="PRINTS" id="PR01415">
    <property type="entry name" value="ANKYRIN"/>
</dbReference>
<dbReference type="SMART" id="SM00248">
    <property type="entry name" value="ANK"/>
    <property type="match status" value="4"/>
</dbReference>
<accession>A0A1A5YIA1</accession>
<feature type="repeat" description="ANK" evidence="3">
    <location>
        <begin position="88"/>
        <end position="120"/>
    </location>
</feature>
<organism evidence="4 5">
    <name type="scientific">Paenibacillus oryzae</name>
    <dbReference type="NCBI Taxonomy" id="1844972"/>
    <lineage>
        <taxon>Bacteria</taxon>
        <taxon>Bacillati</taxon>
        <taxon>Bacillota</taxon>
        <taxon>Bacilli</taxon>
        <taxon>Bacillales</taxon>
        <taxon>Paenibacillaceae</taxon>
        <taxon>Paenibacillus</taxon>
    </lineage>
</organism>
<dbReference type="PANTHER" id="PTHR24171:SF9">
    <property type="entry name" value="ANKYRIN REPEAT DOMAIN-CONTAINING PROTEIN 39"/>
    <property type="match status" value="1"/>
</dbReference>
<comment type="caution">
    <text evidence="4">The sequence shown here is derived from an EMBL/GenBank/DDBJ whole genome shotgun (WGS) entry which is preliminary data.</text>
</comment>
<feature type="repeat" description="ANK" evidence="3">
    <location>
        <begin position="161"/>
        <end position="193"/>
    </location>
</feature>
<evidence type="ECO:0000256" key="1">
    <source>
        <dbReference type="ARBA" id="ARBA00022737"/>
    </source>
</evidence>
<dbReference type="PROSITE" id="PS50088">
    <property type="entry name" value="ANK_REPEAT"/>
    <property type="match status" value="4"/>
</dbReference>
<evidence type="ECO:0000313" key="4">
    <source>
        <dbReference type="EMBL" id="OBR65298.1"/>
    </source>
</evidence>
<dbReference type="Proteomes" id="UP000092024">
    <property type="component" value="Unassembled WGS sequence"/>
</dbReference>
<reference evidence="4 5" key="1">
    <citation type="submission" date="2016-05" db="EMBL/GenBank/DDBJ databases">
        <title>Paenibacillus oryzae. sp. nov., isolated from the rice root.</title>
        <authorList>
            <person name="Zhang J."/>
            <person name="Zhang X."/>
        </authorList>
    </citation>
    <scope>NUCLEOTIDE SEQUENCE [LARGE SCALE GENOMIC DNA]</scope>
    <source>
        <strain evidence="4 5">1DrF-4</strain>
    </source>
</reference>
<dbReference type="PROSITE" id="PS50297">
    <property type="entry name" value="ANK_REP_REGION"/>
    <property type="match status" value="4"/>
</dbReference>
<dbReference type="SUPFAM" id="SSF48403">
    <property type="entry name" value="Ankyrin repeat"/>
    <property type="match status" value="1"/>
</dbReference>
<proteinExistence type="predicted"/>
<keyword evidence="1" id="KW-0677">Repeat</keyword>
<evidence type="ECO:0000256" key="2">
    <source>
        <dbReference type="ARBA" id="ARBA00023043"/>
    </source>
</evidence>